<gene>
    <name evidence="7" type="ordered locus">Dacet_0891</name>
</gene>
<dbReference type="InterPro" id="IPR030390">
    <property type="entry name" value="MeTrfase_TrmA_AS"/>
</dbReference>
<protein>
    <submittedName>
        <fullName evidence="7">(Uracil-5)-methyltransferase</fullName>
    </submittedName>
</protein>
<keyword evidence="2 4" id="KW-0808">Transferase</keyword>
<dbReference type="Proteomes" id="UP000002012">
    <property type="component" value="Chromosome"/>
</dbReference>
<feature type="binding site" evidence="4">
    <location>
        <position position="229"/>
    </location>
    <ligand>
        <name>S-adenosyl-L-methionine</name>
        <dbReference type="ChEBI" id="CHEBI:59789"/>
    </ligand>
</feature>
<dbReference type="Gene3D" id="2.40.50.1070">
    <property type="match status" value="2"/>
</dbReference>
<feature type="binding site" evidence="4">
    <location>
        <position position="317"/>
    </location>
    <ligand>
        <name>S-adenosyl-L-methionine</name>
        <dbReference type="ChEBI" id="CHEBI:59789"/>
    </ligand>
</feature>
<feature type="active site" description="Nucleophile" evidence="4">
    <location>
        <position position="344"/>
    </location>
</feature>
<dbReference type="PROSITE" id="PS51687">
    <property type="entry name" value="SAM_MT_RNA_M5U"/>
    <property type="match status" value="1"/>
</dbReference>
<dbReference type="EMBL" id="CP001968">
    <property type="protein sequence ID" value="ADD67670.1"/>
    <property type="molecule type" value="Genomic_DNA"/>
</dbReference>
<evidence type="ECO:0000256" key="4">
    <source>
        <dbReference type="PROSITE-ProRule" id="PRU01024"/>
    </source>
</evidence>
<accession>D4H624</accession>
<dbReference type="PANTHER" id="PTHR11061">
    <property type="entry name" value="RNA M5U METHYLTRANSFERASE"/>
    <property type="match status" value="1"/>
</dbReference>
<dbReference type="Pfam" id="PF05958">
    <property type="entry name" value="tRNA_U5-meth_tr"/>
    <property type="match status" value="1"/>
</dbReference>
<evidence type="ECO:0000256" key="3">
    <source>
        <dbReference type="ARBA" id="ARBA00022691"/>
    </source>
</evidence>
<dbReference type="PROSITE" id="PS50926">
    <property type="entry name" value="TRAM"/>
    <property type="match status" value="1"/>
</dbReference>
<evidence type="ECO:0000313" key="8">
    <source>
        <dbReference type="Proteomes" id="UP000002012"/>
    </source>
</evidence>
<evidence type="ECO:0000259" key="6">
    <source>
        <dbReference type="PROSITE" id="PS50926"/>
    </source>
</evidence>
<organism evidence="7 8">
    <name type="scientific">Denitrovibrio acetiphilus (strain DSM 12809 / NBRC 114555 / N2460)</name>
    <dbReference type="NCBI Taxonomy" id="522772"/>
    <lineage>
        <taxon>Bacteria</taxon>
        <taxon>Pseudomonadati</taxon>
        <taxon>Deferribacterota</taxon>
        <taxon>Deferribacteres</taxon>
        <taxon>Deferribacterales</taxon>
        <taxon>Geovibrionaceae</taxon>
        <taxon>Denitrovibrio</taxon>
    </lineage>
</organism>
<reference evidence="7 8" key="1">
    <citation type="journal article" date="2010" name="Stand. Genomic Sci.">
        <title>Complete genome sequence of Denitrovibrio acetiphilus type strain (N2460).</title>
        <authorList>
            <person name="Kiss H."/>
            <person name="Lang E."/>
            <person name="Lapidus A."/>
            <person name="Copeland A."/>
            <person name="Nolan M."/>
            <person name="Glavina Del Rio T."/>
            <person name="Chen F."/>
            <person name="Lucas S."/>
            <person name="Tice H."/>
            <person name="Cheng J.F."/>
            <person name="Han C."/>
            <person name="Goodwin L."/>
            <person name="Pitluck S."/>
            <person name="Liolios K."/>
            <person name="Pati A."/>
            <person name="Ivanova N."/>
            <person name="Mavromatis K."/>
            <person name="Chen A."/>
            <person name="Palaniappan K."/>
            <person name="Land M."/>
            <person name="Hauser L."/>
            <person name="Chang Y.J."/>
            <person name="Jeffries C.D."/>
            <person name="Detter J.C."/>
            <person name="Brettin T."/>
            <person name="Spring S."/>
            <person name="Rohde M."/>
            <person name="Goker M."/>
            <person name="Woyke T."/>
            <person name="Bristow J."/>
            <person name="Eisen J.A."/>
            <person name="Markowitz V."/>
            <person name="Hugenholtz P."/>
            <person name="Kyrpides N.C."/>
            <person name="Klenk H.P."/>
        </authorList>
    </citation>
    <scope>NUCLEOTIDE SEQUENCE [LARGE SCALE GENOMIC DNA]</scope>
    <source>
        <strain evidence="8">DSM 12809 / NBRC 114555 / N2460</strain>
    </source>
</reference>
<dbReference type="KEGG" id="dap:Dacet_0891"/>
<dbReference type="GO" id="GO:0032259">
    <property type="term" value="P:methylation"/>
    <property type="evidence" value="ECO:0007669"/>
    <property type="project" value="UniProtKB-KW"/>
</dbReference>
<dbReference type="FunCoup" id="D4H624">
    <property type="interactions" value="400"/>
</dbReference>
<dbReference type="SUPFAM" id="SSF50249">
    <property type="entry name" value="Nucleic acid-binding proteins"/>
    <property type="match status" value="1"/>
</dbReference>
<name>D4H624_DENA2</name>
<dbReference type="eggNOG" id="COG2265">
    <property type="taxonomic scope" value="Bacteria"/>
</dbReference>
<keyword evidence="3 4" id="KW-0949">S-adenosyl-L-methionine</keyword>
<dbReference type="InParanoid" id="D4H624"/>
<evidence type="ECO:0000256" key="2">
    <source>
        <dbReference type="ARBA" id="ARBA00022679"/>
    </source>
</evidence>
<feature type="domain" description="TRAM" evidence="6">
    <location>
        <begin position="1"/>
        <end position="55"/>
    </location>
</feature>
<dbReference type="PANTHER" id="PTHR11061:SF30">
    <property type="entry name" value="TRNA (URACIL(54)-C(5))-METHYLTRANSFERASE"/>
    <property type="match status" value="1"/>
</dbReference>
<dbReference type="CDD" id="cd02440">
    <property type="entry name" value="AdoMet_MTases"/>
    <property type="match status" value="1"/>
</dbReference>
<dbReference type="Pfam" id="PF01938">
    <property type="entry name" value="TRAM"/>
    <property type="match status" value="1"/>
</dbReference>
<evidence type="ECO:0000256" key="5">
    <source>
        <dbReference type="PROSITE-ProRule" id="PRU10015"/>
    </source>
</evidence>
<dbReference type="AlphaFoldDB" id="D4H624"/>
<comment type="similarity">
    <text evidence="4">Belongs to the class I-like SAM-binding methyltransferase superfamily. RNA M5U methyltransferase family.</text>
</comment>
<dbReference type="InterPro" id="IPR029063">
    <property type="entry name" value="SAM-dependent_MTases_sf"/>
</dbReference>
<dbReference type="RefSeq" id="WP_013010201.1">
    <property type="nucleotide sequence ID" value="NC_013943.1"/>
</dbReference>
<dbReference type="SUPFAM" id="SSF53335">
    <property type="entry name" value="S-adenosyl-L-methionine-dependent methyltransferases"/>
    <property type="match status" value="1"/>
</dbReference>
<feature type="active site" evidence="5">
    <location>
        <position position="344"/>
    </location>
</feature>
<dbReference type="InterPro" id="IPR002792">
    <property type="entry name" value="TRAM_dom"/>
</dbReference>
<dbReference type="STRING" id="522772.Dacet_0891"/>
<keyword evidence="8" id="KW-1185">Reference proteome</keyword>
<dbReference type="PaxDb" id="522772-Dacet_0891"/>
<dbReference type="GO" id="GO:0008173">
    <property type="term" value="F:RNA methyltransferase activity"/>
    <property type="evidence" value="ECO:0007669"/>
    <property type="project" value="InterPro"/>
</dbReference>
<dbReference type="Gene3D" id="3.40.50.150">
    <property type="entry name" value="Vaccinia Virus protein VP39"/>
    <property type="match status" value="2"/>
</dbReference>
<sequence>MINKTEIRDTAYGGYGVGTMPDGRVIFIPHTVKGDVVTFQVTEDKTNMLYGELVKLTEPSPLRGELYCPHIGKCGGCVFGHISYENQLELKAGFLKNALERNRVEFPEPEIISADFKEFRNRATFRIRDGKIGFYKFKTNDFIPIDECPVIKKSMIEKAKELAGAVEGRSYIYITENEKGEALGRTDAALDSKFSFDGLKSGEKAIGRKHLGFDTRYGTFYVGFNSFLQGNRYISNALQDFVLEHSEGRLGLELYCGSGYLTLPMARKCEKIDAVESYAPSIRLAERTKLKNVTWHVAMSENMKGMGKRSLDMIVADPPRTGMEKEVCNYIKNSDADRFIYISCDPNTFARDAARLSEFYKIEHMVICDMFPGSYHLETMALLRRKK</sequence>
<evidence type="ECO:0000256" key="1">
    <source>
        <dbReference type="ARBA" id="ARBA00022603"/>
    </source>
</evidence>
<feature type="binding site" evidence="4">
    <location>
        <position position="255"/>
    </location>
    <ligand>
        <name>S-adenosyl-L-methionine</name>
        <dbReference type="ChEBI" id="CHEBI:59789"/>
    </ligand>
</feature>
<dbReference type="InterPro" id="IPR012340">
    <property type="entry name" value="NA-bd_OB-fold"/>
</dbReference>
<feature type="binding site" evidence="4">
    <location>
        <position position="276"/>
    </location>
    <ligand>
        <name>S-adenosyl-L-methionine</name>
        <dbReference type="ChEBI" id="CHEBI:59789"/>
    </ligand>
</feature>
<keyword evidence="1 4" id="KW-0489">Methyltransferase</keyword>
<dbReference type="GO" id="GO:0006396">
    <property type="term" value="P:RNA processing"/>
    <property type="evidence" value="ECO:0007669"/>
    <property type="project" value="InterPro"/>
</dbReference>
<dbReference type="HOGENOM" id="CLU_014689_7_2_0"/>
<dbReference type="InterPro" id="IPR010280">
    <property type="entry name" value="U5_MeTrfase_fam"/>
</dbReference>
<proteinExistence type="inferred from homology"/>
<dbReference type="Gene3D" id="2.40.50.140">
    <property type="entry name" value="Nucleic acid-binding proteins"/>
    <property type="match status" value="1"/>
</dbReference>
<evidence type="ECO:0000313" key="7">
    <source>
        <dbReference type="EMBL" id="ADD67670.1"/>
    </source>
</evidence>
<dbReference type="PROSITE" id="PS01230">
    <property type="entry name" value="TRMA_1"/>
    <property type="match status" value="1"/>
</dbReference>